<evidence type="ECO:0000259" key="4">
    <source>
        <dbReference type="Pfam" id="PF25954"/>
    </source>
</evidence>
<dbReference type="Pfam" id="PF25917">
    <property type="entry name" value="BSH_RND"/>
    <property type="match status" value="1"/>
</dbReference>
<dbReference type="InterPro" id="IPR058624">
    <property type="entry name" value="MdtA-like_HH"/>
</dbReference>
<feature type="domain" description="Multidrug resistance protein MdtA-like alpha-helical hairpin" evidence="2">
    <location>
        <begin position="100"/>
        <end position="169"/>
    </location>
</feature>
<gene>
    <name evidence="5" type="ORF">UBAL3_80630013</name>
</gene>
<keyword evidence="6" id="KW-1185">Reference proteome</keyword>
<dbReference type="EMBL" id="GG693870">
    <property type="protein sequence ID" value="EES52955.1"/>
    <property type="molecule type" value="Genomic_DNA"/>
</dbReference>
<organism evidence="5 6">
    <name type="scientific">Leptospirillum ferrodiazotrophum</name>
    <dbReference type="NCBI Taxonomy" id="412449"/>
    <lineage>
        <taxon>Bacteria</taxon>
        <taxon>Pseudomonadati</taxon>
        <taxon>Nitrospirota</taxon>
        <taxon>Nitrospiria</taxon>
        <taxon>Nitrospirales</taxon>
        <taxon>Nitrospiraceae</taxon>
        <taxon>Leptospirillum</taxon>
    </lineage>
</organism>
<sequence length="378" mass="41426">MSVLKKPVVWILLSLLAVASLLFLRHRHPDKTPPFVTRTVIRGVLKKTVTATGRLKALNTVHVGAQVSGIIMKINVDFNSHVRKGEVLAQIDPAIYQAQVAQAESNLSKISTKIALDRIQLSRDKDLLAHHIIARSTYDSDQAQLMMDAASKRQLEAALNLAKTDLSYTTIRSPIDGVVISRKVQIGQTVTSAFKTPRLFTIAHDLRMMRLDTRVSEADIGSIRPGQAVTFRVPAYPERLFTGSVTVVRDHPRTVSHVVTYDVLSTVPNPDTALKPGMTATVTIHTGEIPDALIVPNGALVYRPPSRDLKDKTVLRAKNVTYLFLLKKDASSWSIAPVPVTVGATDGIHTQVMGPLSPGDEVIVRDRHEKRHSGGLIP</sequence>
<dbReference type="GO" id="GO:1990281">
    <property type="term" value="C:efflux pump complex"/>
    <property type="evidence" value="ECO:0007669"/>
    <property type="project" value="TreeGrafter"/>
</dbReference>
<comment type="similarity">
    <text evidence="1">Belongs to the membrane fusion protein (MFP) (TC 8.A.1) family.</text>
</comment>
<evidence type="ECO:0000259" key="2">
    <source>
        <dbReference type="Pfam" id="PF25876"/>
    </source>
</evidence>
<evidence type="ECO:0000313" key="5">
    <source>
        <dbReference type="EMBL" id="EES52955.1"/>
    </source>
</evidence>
<dbReference type="AlphaFoldDB" id="C6HWH9"/>
<name>C6HWH9_9BACT</name>
<dbReference type="Gene3D" id="2.40.30.170">
    <property type="match status" value="1"/>
</dbReference>
<dbReference type="GO" id="GO:0015562">
    <property type="term" value="F:efflux transmembrane transporter activity"/>
    <property type="evidence" value="ECO:0007669"/>
    <property type="project" value="TreeGrafter"/>
</dbReference>
<dbReference type="InterPro" id="IPR058625">
    <property type="entry name" value="MdtA-like_BSH"/>
</dbReference>
<accession>C6HWH9</accession>
<protein>
    <submittedName>
        <fullName evidence="5">Secretion protein HlyD</fullName>
    </submittedName>
</protein>
<evidence type="ECO:0000259" key="3">
    <source>
        <dbReference type="Pfam" id="PF25917"/>
    </source>
</evidence>
<proteinExistence type="inferred from homology"/>
<dbReference type="Pfam" id="PF25876">
    <property type="entry name" value="HH_MFP_RND"/>
    <property type="match status" value="1"/>
</dbReference>
<dbReference type="Gene3D" id="1.10.287.470">
    <property type="entry name" value="Helix hairpin bin"/>
    <property type="match status" value="1"/>
</dbReference>
<dbReference type="InterPro" id="IPR058792">
    <property type="entry name" value="Beta-barrel_RND_2"/>
</dbReference>
<feature type="domain" description="Multidrug resistance protein MdtA-like barrel-sandwich hybrid" evidence="3">
    <location>
        <begin position="59"/>
        <end position="197"/>
    </location>
</feature>
<feature type="domain" description="CusB-like beta-barrel" evidence="4">
    <location>
        <begin position="212"/>
        <end position="286"/>
    </location>
</feature>
<evidence type="ECO:0000256" key="1">
    <source>
        <dbReference type="ARBA" id="ARBA00009477"/>
    </source>
</evidence>
<dbReference type="Gene3D" id="2.40.50.100">
    <property type="match status" value="1"/>
</dbReference>
<evidence type="ECO:0000313" key="6">
    <source>
        <dbReference type="Proteomes" id="UP000009374"/>
    </source>
</evidence>
<reference evidence="5 6" key="1">
    <citation type="journal article" date="2009" name="Appl. Environ. Microbiol.">
        <title>Community genomic and proteomic analyses of chemoautotrophic iron-oxidizing "Leptospirillum rubarum" (Group II) and "Leptospirillum ferrodiazotrophum" (Group III) bacteria in acid mine drainage biofilms.</title>
        <authorList>
            <person name="Goltsman D.S."/>
            <person name="Denef V.J."/>
            <person name="Singer S.W."/>
            <person name="VerBerkmoes N.C."/>
            <person name="Lefsrud M."/>
            <person name="Mueller R.S."/>
            <person name="Dick G.J."/>
            <person name="Sun C.L."/>
            <person name="Wheeler K.E."/>
            <person name="Zemla A."/>
            <person name="Baker B.J."/>
            <person name="Hauser L."/>
            <person name="Land M."/>
            <person name="Shah M.B."/>
            <person name="Thelen M.P."/>
            <person name="Hettich R.L."/>
            <person name="Banfield J.F."/>
        </authorList>
    </citation>
    <scope>NUCLEOTIDE SEQUENCE [LARGE SCALE GENOMIC DNA]</scope>
</reference>
<dbReference type="PANTHER" id="PTHR30469">
    <property type="entry name" value="MULTIDRUG RESISTANCE PROTEIN MDTA"/>
    <property type="match status" value="1"/>
</dbReference>
<dbReference type="NCBIfam" id="TIGR01730">
    <property type="entry name" value="RND_mfp"/>
    <property type="match status" value="1"/>
</dbReference>
<dbReference type="PANTHER" id="PTHR30469:SF33">
    <property type="entry name" value="SLR1207 PROTEIN"/>
    <property type="match status" value="1"/>
</dbReference>
<dbReference type="SUPFAM" id="SSF111369">
    <property type="entry name" value="HlyD-like secretion proteins"/>
    <property type="match status" value="1"/>
</dbReference>
<dbReference type="Pfam" id="PF25954">
    <property type="entry name" value="Beta-barrel_RND_2"/>
    <property type="match status" value="1"/>
</dbReference>
<dbReference type="Proteomes" id="UP000009374">
    <property type="component" value="Unassembled WGS sequence"/>
</dbReference>
<dbReference type="InterPro" id="IPR006143">
    <property type="entry name" value="RND_pump_MFP"/>
</dbReference>